<evidence type="ECO:0000313" key="2">
    <source>
        <dbReference type="EMBL" id="MCT7968146.1"/>
    </source>
</evidence>
<organism evidence="2 3">
    <name type="scientific">Laspinema palackyanum D2a</name>
    <dbReference type="NCBI Taxonomy" id="2953684"/>
    <lineage>
        <taxon>Bacteria</taxon>
        <taxon>Bacillati</taxon>
        <taxon>Cyanobacteriota</taxon>
        <taxon>Cyanophyceae</taxon>
        <taxon>Oscillatoriophycideae</taxon>
        <taxon>Oscillatoriales</taxon>
        <taxon>Laspinemataceae</taxon>
        <taxon>Laspinema</taxon>
        <taxon>Laspinema palackyanum</taxon>
    </lineage>
</organism>
<dbReference type="Proteomes" id="UP001525890">
    <property type="component" value="Unassembled WGS sequence"/>
</dbReference>
<dbReference type="EMBL" id="JAMXFF010000027">
    <property type="protein sequence ID" value="MCT7968146.1"/>
    <property type="molecule type" value="Genomic_DNA"/>
</dbReference>
<keyword evidence="3" id="KW-1185">Reference proteome</keyword>
<comment type="caution">
    <text evidence="2">The sequence shown here is derived from an EMBL/GenBank/DDBJ whole genome shotgun (WGS) entry which is preliminary data.</text>
</comment>
<proteinExistence type="predicted"/>
<protein>
    <submittedName>
        <fullName evidence="2">Uncharacterized protein</fullName>
    </submittedName>
</protein>
<reference evidence="2 3" key="1">
    <citation type="journal article" date="2022" name="Front. Microbiol.">
        <title>High genomic differentiation and limited gene flow indicate recent cryptic speciation within the genus Laspinema (cyanobacteria).</title>
        <authorList>
            <person name="Stanojkovic A."/>
            <person name="Skoupy S."/>
            <person name="Skaloud P."/>
            <person name="Dvorak P."/>
        </authorList>
    </citation>
    <scope>NUCLEOTIDE SEQUENCE [LARGE SCALE GENOMIC DNA]</scope>
    <source>
        <strain evidence="2 3">D2a</strain>
    </source>
</reference>
<gene>
    <name evidence="2" type="ORF">NG799_17680</name>
</gene>
<sequence length="203" mass="23026">MAKVYSTQELIEILEQERRACLRGERLNLSATPAIGLSVVDQFLKPEGLQKFTAYQDFKAAVHDYQRSHQVSGLICHEITLKGKTLSYPQLHDQLIALPEDLETVKAAKPALLSFWDEVTEGMDLYLRVNNGLNDRQISKADVEAIALKTEWATLFKWEKSDFLEILLQLGWGKPEEASYRRSWPESGTEDIHAVNPGNQPIC</sequence>
<name>A0ABT2MW78_9CYAN</name>
<accession>A0ABT2MW78</accession>
<feature type="region of interest" description="Disordered" evidence="1">
    <location>
        <begin position="181"/>
        <end position="203"/>
    </location>
</feature>
<evidence type="ECO:0000313" key="3">
    <source>
        <dbReference type="Proteomes" id="UP001525890"/>
    </source>
</evidence>
<dbReference type="RefSeq" id="WP_368007685.1">
    <property type="nucleotide sequence ID" value="NZ_JAMXFF010000027.1"/>
</dbReference>
<evidence type="ECO:0000256" key="1">
    <source>
        <dbReference type="SAM" id="MobiDB-lite"/>
    </source>
</evidence>